<keyword evidence="4 10" id="KW-0349">Heme</keyword>
<feature type="chain" id="PRO_5015168487" evidence="12">
    <location>
        <begin position="21"/>
        <end position="516"/>
    </location>
</feature>
<evidence type="ECO:0000256" key="4">
    <source>
        <dbReference type="ARBA" id="ARBA00022617"/>
    </source>
</evidence>
<evidence type="ECO:0000256" key="8">
    <source>
        <dbReference type="ARBA" id="ARBA00023033"/>
    </source>
</evidence>
<dbReference type="FunFam" id="1.10.630.10:FF:000011">
    <property type="entry name" value="Cytochrome P450 83B1"/>
    <property type="match status" value="1"/>
</dbReference>
<dbReference type="Gene3D" id="1.10.630.10">
    <property type="entry name" value="Cytochrome P450"/>
    <property type="match status" value="1"/>
</dbReference>
<comment type="subcellular location">
    <subcellularLocation>
        <location evidence="2">Membrane</location>
    </subcellularLocation>
</comment>
<evidence type="ECO:0000313" key="13">
    <source>
        <dbReference type="EMBL" id="PON94475.1"/>
    </source>
</evidence>
<evidence type="ECO:0000256" key="1">
    <source>
        <dbReference type="ARBA" id="ARBA00001971"/>
    </source>
</evidence>
<dbReference type="Proteomes" id="UP000237000">
    <property type="component" value="Unassembled WGS sequence"/>
</dbReference>
<dbReference type="PRINTS" id="PR00385">
    <property type="entry name" value="P450"/>
</dbReference>
<dbReference type="OrthoDB" id="2789670at2759"/>
<dbReference type="Pfam" id="PF00067">
    <property type="entry name" value="p450"/>
    <property type="match status" value="1"/>
</dbReference>
<dbReference type="GO" id="GO:0004497">
    <property type="term" value="F:monooxygenase activity"/>
    <property type="evidence" value="ECO:0007669"/>
    <property type="project" value="UniProtKB-KW"/>
</dbReference>
<dbReference type="PANTHER" id="PTHR47943:SF9">
    <property type="entry name" value="CYTOCHROME P450"/>
    <property type="match status" value="1"/>
</dbReference>
<dbReference type="InterPro" id="IPR001128">
    <property type="entry name" value="Cyt_P450"/>
</dbReference>
<keyword evidence="7 10" id="KW-0408">Iron</keyword>
<dbReference type="PRINTS" id="PR00463">
    <property type="entry name" value="EP450I"/>
</dbReference>
<comment type="caution">
    <text evidence="13">The sequence shown here is derived from an EMBL/GenBank/DDBJ whole genome shotgun (WGS) entry which is preliminary data.</text>
</comment>
<keyword evidence="8 11" id="KW-0503">Monooxygenase</keyword>
<dbReference type="PROSITE" id="PS00086">
    <property type="entry name" value="CYTOCHROME_P450"/>
    <property type="match status" value="1"/>
</dbReference>
<name>A0A2P5F9K0_TREOI</name>
<evidence type="ECO:0000256" key="10">
    <source>
        <dbReference type="PIRSR" id="PIRSR602401-1"/>
    </source>
</evidence>
<dbReference type="PANTHER" id="PTHR47943">
    <property type="entry name" value="CYTOCHROME P450 93A3-LIKE"/>
    <property type="match status" value="1"/>
</dbReference>
<dbReference type="GO" id="GO:0016020">
    <property type="term" value="C:membrane"/>
    <property type="evidence" value="ECO:0007669"/>
    <property type="project" value="UniProtKB-SubCell"/>
</dbReference>
<evidence type="ECO:0000313" key="14">
    <source>
        <dbReference type="Proteomes" id="UP000237000"/>
    </source>
</evidence>
<dbReference type="CDD" id="cd11072">
    <property type="entry name" value="CYP71-like"/>
    <property type="match status" value="1"/>
</dbReference>
<accession>A0A2P5F9K0</accession>
<comment type="cofactor">
    <cofactor evidence="1 10">
        <name>heme</name>
        <dbReference type="ChEBI" id="CHEBI:30413"/>
    </cofactor>
</comment>
<dbReference type="GO" id="GO:0020037">
    <property type="term" value="F:heme binding"/>
    <property type="evidence" value="ECO:0007669"/>
    <property type="project" value="InterPro"/>
</dbReference>
<sequence>MAIFCVLLGLFYSFLHILSSFFSPPRHQHPTRKLPPGPRAIPVVGNLHMLGTLPHRNLQTLAQKYGPIMCIRLGLVPTIVVSSPALAELVLKTHDTVFASRPKTQASEYLNYGTNGIGFTEYGPYWRYVRKVCTLQLLSSSRIVSFGPLRKQEMNLIVKQVRNAAERHEVVDLTEKVSELVKEITFKMIVGIDNKIDSVDFRRLVEEGMRLIVTFNLADYVPYLGALDIQGLTRKMKKLSKATDKIIDKKILEIIQNSSEQQQQEEEDSNNYNNKPMTFIEVLLSLMNKPMNDHYDQPYTIQMTNIKGVIVDMIAASYETSVAAIEWTLSELMRHPRVMESLRQEINKVVGTNRMVEESDLPKLTYLDMVVKETLRLHPLAPLLVPRESMEDIEINGYYIPKKTRVFINTWAIGRDPTIWSDNVEDFFPERFDGSDIDFKGHDFQFLPFGSGRRACPGMQLGLMTIRLVVAQLVHCFDWRLPDGILPGDLDMTEKFGLAVRRTKHLLASPTYCLSI</sequence>
<evidence type="ECO:0000256" key="7">
    <source>
        <dbReference type="ARBA" id="ARBA00023004"/>
    </source>
</evidence>
<organism evidence="13 14">
    <name type="scientific">Trema orientale</name>
    <name type="common">Charcoal tree</name>
    <name type="synonym">Celtis orientalis</name>
    <dbReference type="NCBI Taxonomy" id="63057"/>
    <lineage>
        <taxon>Eukaryota</taxon>
        <taxon>Viridiplantae</taxon>
        <taxon>Streptophyta</taxon>
        <taxon>Embryophyta</taxon>
        <taxon>Tracheophyta</taxon>
        <taxon>Spermatophyta</taxon>
        <taxon>Magnoliopsida</taxon>
        <taxon>eudicotyledons</taxon>
        <taxon>Gunneridae</taxon>
        <taxon>Pentapetalae</taxon>
        <taxon>rosids</taxon>
        <taxon>fabids</taxon>
        <taxon>Rosales</taxon>
        <taxon>Cannabaceae</taxon>
        <taxon>Trema</taxon>
    </lineage>
</organism>
<evidence type="ECO:0000256" key="12">
    <source>
        <dbReference type="SAM" id="SignalP"/>
    </source>
</evidence>
<keyword evidence="9" id="KW-0472">Membrane</keyword>
<evidence type="ECO:0000256" key="2">
    <source>
        <dbReference type="ARBA" id="ARBA00004370"/>
    </source>
</evidence>
<feature type="signal peptide" evidence="12">
    <location>
        <begin position="1"/>
        <end position="20"/>
    </location>
</feature>
<reference evidence="14" key="1">
    <citation type="submission" date="2016-06" db="EMBL/GenBank/DDBJ databases">
        <title>Parallel loss of symbiosis genes in relatives of nitrogen-fixing non-legume Parasponia.</title>
        <authorList>
            <person name="Van Velzen R."/>
            <person name="Holmer R."/>
            <person name="Bu F."/>
            <person name="Rutten L."/>
            <person name="Van Zeijl A."/>
            <person name="Liu W."/>
            <person name="Santuari L."/>
            <person name="Cao Q."/>
            <person name="Sharma T."/>
            <person name="Shen D."/>
            <person name="Roswanjaya Y."/>
            <person name="Wardhani T."/>
            <person name="Kalhor M.S."/>
            <person name="Jansen J."/>
            <person name="Van den Hoogen J."/>
            <person name="Gungor B."/>
            <person name="Hartog M."/>
            <person name="Hontelez J."/>
            <person name="Verver J."/>
            <person name="Yang W.-C."/>
            <person name="Schijlen E."/>
            <person name="Repin R."/>
            <person name="Schilthuizen M."/>
            <person name="Schranz E."/>
            <person name="Heidstra R."/>
            <person name="Miyata K."/>
            <person name="Fedorova E."/>
            <person name="Kohlen W."/>
            <person name="Bisseling T."/>
            <person name="Smit S."/>
            <person name="Geurts R."/>
        </authorList>
    </citation>
    <scope>NUCLEOTIDE SEQUENCE [LARGE SCALE GENOMIC DNA]</scope>
    <source>
        <strain evidence="14">cv. RG33-2</strain>
    </source>
</reference>
<dbReference type="SUPFAM" id="SSF48264">
    <property type="entry name" value="Cytochrome P450"/>
    <property type="match status" value="1"/>
</dbReference>
<dbReference type="InterPro" id="IPR017972">
    <property type="entry name" value="Cyt_P450_CS"/>
</dbReference>
<evidence type="ECO:0000256" key="5">
    <source>
        <dbReference type="ARBA" id="ARBA00022723"/>
    </source>
</evidence>
<keyword evidence="6 11" id="KW-0560">Oxidoreductase</keyword>
<keyword evidence="12" id="KW-0732">Signal</keyword>
<dbReference type="InterPro" id="IPR002401">
    <property type="entry name" value="Cyt_P450_E_grp-I"/>
</dbReference>
<proteinExistence type="inferred from homology"/>
<dbReference type="EMBL" id="JXTC01000051">
    <property type="protein sequence ID" value="PON94475.1"/>
    <property type="molecule type" value="Genomic_DNA"/>
</dbReference>
<keyword evidence="5 10" id="KW-0479">Metal-binding</keyword>
<dbReference type="GO" id="GO:0016705">
    <property type="term" value="F:oxidoreductase activity, acting on paired donors, with incorporation or reduction of molecular oxygen"/>
    <property type="evidence" value="ECO:0007669"/>
    <property type="project" value="InterPro"/>
</dbReference>
<feature type="binding site" description="axial binding residue" evidence="10">
    <location>
        <position position="456"/>
    </location>
    <ligand>
        <name>heme</name>
        <dbReference type="ChEBI" id="CHEBI:30413"/>
    </ligand>
    <ligandPart>
        <name>Fe</name>
        <dbReference type="ChEBI" id="CHEBI:18248"/>
    </ligandPart>
</feature>
<evidence type="ECO:0000256" key="3">
    <source>
        <dbReference type="ARBA" id="ARBA00010617"/>
    </source>
</evidence>
<dbReference type="InterPro" id="IPR036396">
    <property type="entry name" value="Cyt_P450_sf"/>
</dbReference>
<dbReference type="AlphaFoldDB" id="A0A2P5F9K0"/>
<protein>
    <submittedName>
        <fullName evidence="13">Cytochrome P450, E-class, group I</fullName>
    </submittedName>
</protein>
<dbReference type="GO" id="GO:0005506">
    <property type="term" value="F:iron ion binding"/>
    <property type="evidence" value="ECO:0007669"/>
    <property type="project" value="InterPro"/>
</dbReference>
<evidence type="ECO:0000256" key="11">
    <source>
        <dbReference type="RuleBase" id="RU000461"/>
    </source>
</evidence>
<evidence type="ECO:0000256" key="6">
    <source>
        <dbReference type="ARBA" id="ARBA00023002"/>
    </source>
</evidence>
<comment type="similarity">
    <text evidence="3 11">Belongs to the cytochrome P450 family.</text>
</comment>
<dbReference type="STRING" id="63057.A0A2P5F9K0"/>
<gene>
    <name evidence="13" type="ORF">TorRG33x02_097220</name>
</gene>
<dbReference type="InParanoid" id="A0A2P5F9K0"/>
<keyword evidence="14" id="KW-1185">Reference proteome</keyword>
<evidence type="ECO:0000256" key="9">
    <source>
        <dbReference type="ARBA" id="ARBA00023136"/>
    </source>
</evidence>